<organism evidence="2 3">
    <name type="scientific">Gossypium gossypioides</name>
    <name type="common">Mexican cotton</name>
    <name type="synonym">Selera gossypioides</name>
    <dbReference type="NCBI Taxonomy" id="34282"/>
    <lineage>
        <taxon>Eukaryota</taxon>
        <taxon>Viridiplantae</taxon>
        <taxon>Streptophyta</taxon>
        <taxon>Embryophyta</taxon>
        <taxon>Tracheophyta</taxon>
        <taxon>Spermatophyta</taxon>
        <taxon>Magnoliopsida</taxon>
        <taxon>eudicotyledons</taxon>
        <taxon>Gunneridae</taxon>
        <taxon>Pentapetalae</taxon>
        <taxon>rosids</taxon>
        <taxon>malvids</taxon>
        <taxon>Malvales</taxon>
        <taxon>Malvaceae</taxon>
        <taxon>Malvoideae</taxon>
        <taxon>Gossypium</taxon>
    </lineage>
</organism>
<dbReference type="Proteomes" id="UP000593579">
    <property type="component" value="Unassembled WGS sequence"/>
</dbReference>
<sequence length="180" mass="20154">MGSMEEVLVALSLTGMEEMAWHVDLEGAREGETNLSVVGSFLNASAVQFQAMHTTLANLWHPYRGLQLIDVRKPLIRRKKLLLGNKGYTYVRFQYEKLLVFCFLCGRLGHSDDIENVDPNRAVGEEDCLIEIGKGKKCQRSSQFSSVFSDMDLGKTTDGHPCVHESDISASSTRQGNWIQ</sequence>
<name>A0A7J9CGN7_GOSGO</name>
<dbReference type="Pfam" id="PF14392">
    <property type="entry name" value="zf-CCHC_4"/>
    <property type="match status" value="1"/>
</dbReference>
<accession>A0A7J9CGN7</accession>
<dbReference type="OrthoDB" id="10481383at2759"/>
<dbReference type="EMBL" id="JABEZY010000010">
    <property type="protein sequence ID" value="MBA0747683.1"/>
    <property type="molecule type" value="Genomic_DNA"/>
</dbReference>
<comment type="caution">
    <text evidence="2">The sequence shown here is derived from an EMBL/GenBank/DDBJ whole genome shotgun (WGS) entry which is preliminary data.</text>
</comment>
<dbReference type="InterPro" id="IPR025836">
    <property type="entry name" value="Zn_knuckle_CX2CX4HX4C"/>
</dbReference>
<protein>
    <recommendedName>
        <fullName evidence="1">Zinc knuckle CX2CX4HX4C domain-containing protein</fullName>
    </recommendedName>
</protein>
<feature type="domain" description="Zinc knuckle CX2CX4HX4C" evidence="1">
    <location>
        <begin position="69"/>
        <end position="112"/>
    </location>
</feature>
<reference evidence="2 3" key="1">
    <citation type="journal article" date="2019" name="Genome Biol. Evol.">
        <title>Insights into the evolution of the New World diploid cottons (Gossypium, subgenus Houzingenia) based on genome sequencing.</title>
        <authorList>
            <person name="Grover C.E."/>
            <person name="Arick M.A. 2nd"/>
            <person name="Thrash A."/>
            <person name="Conover J.L."/>
            <person name="Sanders W.S."/>
            <person name="Peterson D.G."/>
            <person name="Frelichowski J.E."/>
            <person name="Scheffler J.A."/>
            <person name="Scheffler B.E."/>
            <person name="Wendel J.F."/>
        </authorList>
    </citation>
    <scope>NUCLEOTIDE SEQUENCE [LARGE SCALE GENOMIC DNA]</scope>
    <source>
        <strain evidence="2">5</strain>
        <tissue evidence="2">Leaf</tissue>
    </source>
</reference>
<evidence type="ECO:0000259" key="1">
    <source>
        <dbReference type="Pfam" id="PF14392"/>
    </source>
</evidence>
<keyword evidence="3" id="KW-1185">Reference proteome</keyword>
<proteinExistence type="predicted"/>
<dbReference type="AlphaFoldDB" id="A0A7J9CGN7"/>
<evidence type="ECO:0000313" key="3">
    <source>
        <dbReference type="Proteomes" id="UP000593579"/>
    </source>
</evidence>
<evidence type="ECO:0000313" key="2">
    <source>
        <dbReference type="EMBL" id="MBA0747683.1"/>
    </source>
</evidence>
<gene>
    <name evidence="2" type="ORF">Gogos_004578</name>
</gene>